<dbReference type="Proteomes" id="UP000028504">
    <property type="component" value="Chromosome"/>
</dbReference>
<gene>
    <name evidence="1" type="ORF">CATYP_03795</name>
</gene>
<protein>
    <submittedName>
        <fullName evidence="1">Uncharacterized protein</fullName>
    </submittedName>
</protein>
<evidence type="ECO:0000313" key="2">
    <source>
        <dbReference type="Proteomes" id="UP000028504"/>
    </source>
</evidence>
<proteinExistence type="predicted"/>
<dbReference type="EMBL" id="CP008944">
    <property type="protein sequence ID" value="AIG63919.1"/>
    <property type="molecule type" value="Genomic_DNA"/>
</dbReference>
<name>A0ABN4DC22_9CORY</name>
<keyword evidence="2" id="KW-1185">Reference proteome</keyword>
<accession>A0ABN4DC22</accession>
<evidence type="ECO:0000313" key="1">
    <source>
        <dbReference type="EMBL" id="AIG63919.1"/>
    </source>
</evidence>
<sequence>MIQNFQTRYSNCRASCALFFLTQQSNLLWLARLNTSLTMGEEEIMDLDSVTSEEIHCTRRTILRIVRMRDDEQHFLNFDQLSLRIPPANELSSSCMLPSILATHRILPHS</sequence>
<organism evidence="1 2">
    <name type="scientific">Corynebacterium atypicum</name>
    <dbReference type="NCBI Taxonomy" id="191610"/>
    <lineage>
        <taxon>Bacteria</taxon>
        <taxon>Bacillati</taxon>
        <taxon>Actinomycetota</taxon>
        <taxon>Actinomycetes</taxon>
        <taxon>Mycobacteriales</taxon>
        <taxon>Corynebacteriaceae</taxon>
        <taxon>Corynebacterium</taxon>
    </lineage>
</organism>
<reference evidence="1 2" key="1">
    <citation type="submission" date="2014-07" db="EMBL/GenBank/DDBJ databases">
        <title>Complete genome sequence of Corynebacterium atypicum DSM 44849: identifiction of the mycolic acid biosynthesis genes.</title>
        <authorList>
            <person name="Tippelt A."/>
            <person name="Mollmann S."/>
            <person name="Albersmeier A."/>
            <person name="Jaenicke S."/>
            <person name="Ruckert C."/>
            <person name="Tauch A."/>
        </authorList>
    </citation>
    <scope>NUCLEOTIDE SEQUENCE [LARGE SCALE GENOMIC DNA]</scope>
    <source>
        <strain evidence="1 2">R2070</strain>
    </source>
</reference>